<dbReference type="RefSeq" id="YP_009045778.1">
    <property type="nucleotide sequence ID" value="NC_024429.1"/>
</dbReference>
<dbReference type="AlphaFoldDB" id="A0A068BE91"/>
<protein>
    <submittedName>
        <fullName evidence="2">Orf116a</fullName>
    </submittedName>
</protein>
<feature type="region of interest" description="Disordered" evidence="1">
    <location>
        <begin position="19"/>
        <end position="40"/>
    </location>
</feature>
<dbReference type="GeneID" id="19736985"/>
<evidence type="ECO:0000256" key="1">
    <source>
        <dbReference type="SAM" id="MobiDB-lite"/>
    </source>
</evidence>
<accession>A0A068BE91</accession>
<gene>
    <name evidence="2" type="primary">orf116a</name>
</gene>
<organism evidence="2">
    <name type="scientific">Batis maritima</name>
    <name type="common">Maritime saltwort</name>
    <dbReference type="NCBI Taxonomy" id="4436"/>
    <lineage>
        <taxon>Eukaryota</taxon>
        <taxon>Viridiplantae</taxon>
        <taxon>Streptophyta</taxon>
        <taxon>Embryophyta</taxon>
        <taxon>Tracheophyta</taxon>
        <taxon>Spermatophyta</taxon>
        <taxon>Magnoliopsida</taxon>
        <taxon>eudicotyledons</taxon>
        <taxon>Gunneridae</taxon>
        <taxon>Pentapetalae</taxon>
        <taxon>rosids</taxon>
        <taxon>malvids</taxon>
        <taxon>Brassicales</taxon>
        <taxon>Bataceae</taxon>
        <taxon>Batis</taxon>
    </lineage>
</organism>
<sequence>MQELTKYLSSTPCNELLPSKEIQPQLTEKGNRRKPSRREKNYNFHSIIPRRINSLAVSPKGNDSLQEALKVDRCRSMGLAYHCNSTCFYSPLLALKRYSWLENSLGLEPLLLLALD</sequence>
<geneLocation type="mitochondrion" evidence="2"/>
<keyword evidence="2" id="KW-0496">Mitochondrion</keyword>
<name>A0A068BE91_BATMA</name>
<dbReference type="EMBL" id="KJ820684">
    <property type="protein sequence ID" value="AIC83381.1"/>
    <property type="molecule type" value="Genomic_DNA"/>
</dbReference>
<reference evidence="2" key="1">
    <citation type="journal article" date="2014" name="Mitochondrion">
        <title>Comparative analysis of 11 Brassicales mitochondrial genomes and the mitochondrial transcriptome of Brassica oleracea.</title>
        <authorList>
            <person name="Grewe F."/>
            <person name="Edger P.P."/>
            <person name="Keren I."/>
            <person name="Sultan L."/>
            <person name="Pires J.C."/>
            <person name="Ostersetzer-Biran O."/>
            <person name="Mower J.P."/>
        </authorList>
    </citation>
    <scope>NUCLEOTIDE SEQUENCE</scope>
</reference>
<proteinExistence type="predicted"/>
<evidence type="ECO:0000313" key="2">
    <source>
        <dbReference type="EMBL" id="AIC83381.1"/>
    </source>
</evidence>